<dbReference type="KEGG" id="manq:L1994_01820"/>
<reference evidence="2" key="1">
    <citation type="submission" date="2022-01" db="EMBL/GenBank/DDBJ databases">
        <title>Complete genome of Methanomicrobium antiquum DSM 21220.</title>
        <authorList>
            <person name="Chen S.-C."/>
            <person name="You Y.-T."/>
            <person name="Zhou Y.-Z."/>
            <person name="Lai M.-C."/>
        </authorList>
    </citation>
    <scope>NUCLEOTIDE SEQUENCE</scope>
    <source>
        <strain evidence="2">DSM 21220</strain>
    </source>
</reference>
<dbReference type="Proteomes" id="UP001218895">
    <property type="component" value="Chromosome"/>
</dbReference>
<dbReference type="EMBL" id="CP091092">
    <property type="protein sequence ID" value="WFN37156.1"/>
    <property type="molecule type" value="Genomic_DNA"/>
</dbReference>
<evidence type="ECO:0000259" key="1">
    <source>
        <dbReference type="Pfam" id="PF07883"/>
    </source>
</evidence>
<dbReference type="InterPro" id="IPR011051">
    <property type="entry name" value="RmlC_Cupin_sf"/>
</dbReference>
<organism evidence="2 3">
    <name type="scientific">Methanomicrobium antiquum</name>
    <dbReference type="NCBI Taxonomy" id="487686"/>
    <lineage>
        <taxon>Archaea</taxon>
        <taxon>Methanobacteriati</taxon>
        <taxon>Methanobacteriota</taxon>
        <taxon>Stenosarchaea group</taxon>
        <taxon>Methanomicrobia</taxon>
        <taxon>Methanomicrobiales</taxon>
        <taxon>Methanomicrobiaceae</taxon>
        <taxon>Methanomicrobium</taxon>
    </lineage>
</organism>
<dbReference type="PANTHER" id="PTHR36114:SF1">
    <property type="entry name" value="16.7 KDA PROTEIN IN WHIE LOCUS"/>
    <property type="match status" value="1"/>
</dbReference>
<dbReference type="Pfam" id="PF07883">
    <property type="entry name" value="Cupin_2"/>
    <property type="match status" value="2"/>
</dbReference>
<gene>
    <name evidence="2" type="ORF">L1994_01820</name>
</gene>
<dbReference type="AlphaFoldDB" id="A0AAF0FS75"/>
<dbReference type="RefSeq" id="WP_278099995.1">
    <property type="nucleotide sequence ID" value="NZ_CP091092.1"/>
</dbReference>
<dbReference type="Gene3D" id="2.60.120.10">
    <property type="entry name" value="Jelly Rolls"/>
    <property type="match status" value="2"/>
</dbReference>
<sequence length="303" mass="33336">MVLICITAGCTTQISQEEAEYENADKISGDDSGCDYSEYHRTFMAVYPMSQDEGRLCYDSQVNFRELKGEYHPEDIVMSYSIGYMTISPGNMTPLHRQMNRSEYIFVTKGTAEILCDSTTVSIKAGESVILPKNVLQSVKSSGNEELVYITLIDPAYSGKSEITGDKLLNIDVTTNEVPIVIENPKKGIEWDIGSDMMIYSIANPALMPYMNLPFEYSVAYAELLPGGVAEENYLRGSSELICVIEGEIEVYAPGGIPVSVTAGNAAYIPANQSKGYRNSGEKTAKILSITDPAWTPEIWESV</sequence>
<feature type="domain" description="Cupin type-2" evidence="1">
    <location>
        <begin position="84"/>
        <end position="151"/>
    </location>
</feature>
<dbReference type="InterPro" id="IPR052044">
    <property type="entry name" value="PKS_Associated_Protein"/>
</dbReference>
<evidence type="ECO:0000313" key="2">
    <source>
        <dbReference type="EMBL" id="WFN37156.1"/>
    </source>
</evidence>
<proteinExistence type="predicted"/>
<accession>A0AAF0FS75</accession>
<name>A0AAF0FS75_9EURY</name>
<protein>
    <submittedName>
        <fullName evidence="2">Cupin domain-containing protein</fullName>
    </submittedName>
</protein>
<dbReference type="PANTHER" id="PTHR36114">
    <property type="entry name" value="16.7 KDA PROTEIN IN WHIE LOCUS"/>
    <property type="match status" value="1"/>
</dbReference>
<dbReference type="GeneID" id="79949093"/>
<evidence type="ECO:0000313" key="3">
    <source>
        <dbReference type="Proteomes" id="UP001218895"/>
    </source>
</evidence>
<dbReference type="SUPFAM" id="SSF51182">
    <property type="entry name" value="RmlC-like cupins"/>
    <property type="match status" value="2"/>
</dbReference>
<dbReference type="InterPro" id="IPR013096">
    <property type="entry name" value="Cupin_2"/>
</dbReference>
<feature type="domain" description="Cupin type-2" evidence="1">
    <location>
        <begin position="222"/>
        <end position="290"/>
    </location>
</feature>
<keyword evidence="3" id="KW-1185">Reference proteome</keyword>
<dbReference type="InterPro" id="IPR014710">
    <property type="entry name" value="RmlC-like_jellyroll"/>
</dbReference>